<evidence type="ECO:0000313" key="1">
    <source>
        <dbReference type="EMBL" id="GAA4403822.1"/>
    </source>
</evidence>
<dbReference type="EMBL" id="BAABFR010000113">
    <property type="protein sequence ID" value="GAA4403822.1"/>
    <property type="molecule type" value="Genomic_DNA"/>
</dbReference>
<reference evidence="2" key="1">
    <citation type="journal article" date="2019" name="Int. J. Syst. Evol. Microbiol.">
        <title>The Global Catalogue of Microorganisms (GCM) 10K type strain sequencing project: providing services to taxonomists for standard genome sequencing and annotation.</title>
        <authorList>
            <consortium name="The Broad Institute Genomics Platform"/>
            <consortium name="The Broad Institute Genome Sequencing Center for Infectious Disease"/>
            <person name="Wu L."/>
            <person name="Ma J."/>
        </authorList>
    </citation>
    <scope>NUCLEOTIDE SEQUENCE [LARGE SCALE GENOMIC DNA]</scope>
    <source>
        <strain evidence="2">JCM 17688</strain>
    </source>
</reference>
<dbReference type="Proteomes" id="UP001500635">
    <property type="component" value="Unassembled WGS sequence"/>
</dbReference>
<protein>
    <submittedName>
        <fullName evidence="1">Uncharacterized protein</fullName>
    </submittedName>
</protein>
<evidence type="ECO:0000313" key="2">
    <source>
        <dbReference type="Proteomes" id="UP001500635"/>
    </source>
</evidence>
<organism evidence="1 2">
    <name type="scientific">Tsukamurella soli</name>
    <dbReference type="NCBI Taxonomy" id="644556"/>
    <lineage>
        <taxon>Bacteria</taxon>
        <taxon>Bacillati</taxon>
        <taxon>Actinomycetota</taxon>
        <taxon>Actinomycetes</taxon>
        <taxon>Mycobacteriales</taxon>
        <taxon>Tsukamurellaceae</taxon>
        <taxon>Tsukamurella</taxon>
    </lineage>
</organism>
<accession>A0ABP8KDE6</accession>
<comment type="caution">
    <text evidence="1">The sequence shown here is derived from an EMBL/GenBank/DDBJ whole genome shotgun (WGS) entry which is preliminary data.</text>
</comment>
<keyword evidence="2" id="KW-1185">Reference proteome</keyword>
<name>A0ABP8KDE6_9ACTN</name>
<proteinExistence type="predicted"/>
<gene>
    <name evidence="1" type="ORF">GCM10023147_45720</name>
</gene>
<sequence>MSEPAGELLTGLRDLAVRVRLPGPLRHLAVCRPLLPVQRLAPLPRTLPRTVLPRARLLLPESAELIRLIPRRFIWIGHYCSSQCGRAASVCRIKVAH</sequence>